<proteinExistence type="predicted"/>
<feature type="compositionally biased region" description="Basic and acidic residues" evidence="1">
    <location>
        <begin position="346"/>
        <end position="360"/>
    </location>
</feature>
<feature type="region of interest" description="Disordered" evidence="1">
    <location>
        <begin position="114"/>
        <end position="144"/>
    </location>
</feature>
<feature type="region of interest" description="Disordered" evidence="1">
    <location>
        <begin position="453"/>
        <end position="488"/>
    </location>
</feature>
<feature type="compositionally biased region" description="Low complexity" evidence="1">
    <location>
        <begin position="288"/>
        <end position="299"/>
    </location>
</feature>
<feature type="compositionally biased region" description="Basic and acidic residues" evidence="1">
    <location>
        <begin position="523"/>
        <end position="537"/>
    </location>
</feature>
<dbReference type="EMBL" id="LUCH01001946">
    <property type="protein sequence ID" value="KAF5402221.1"/>
    <property type="molecule type" value="Genomic_DNA"/>
</dbReference>
<feature type="compositionally biased region" description="Polar residues" evidence="1">
    <location>
        <begin position="259"/>
        <end position="282"/>
    </location>
</feature>
<feature type="region of interest" description="Disordered" evidence="1">
    <location>
        <begin position="512"/>
        <end position="537"/>
    </location>
</feature>
<feature type="domain" description="PH" evidence="2">
    <location>
        <begin position="8"/>
        <end position="109"/>
    </location>
</feature>
<feature type="compositionally biased region" description="Polar residues" evidence="1">
    <location>
        <begin position="465"/>
        <end position="482"/>
    </location>
</feature>
<feature type="region of interest" description="Disordered" evidence="1">
    <location>
        <begin position="192"/>
        <end position="225"/>
    </location>
</feature>
<dbReference type="SUPFAM" id="SSF50729">
    <property type="entry name" value="PH domain-like"/>
    <property type="match status" value="1"/>
</dbReference>
<dbReference type="Gene3D" id="2.30.29.30">
    <property type="entry name" value="Pleckstrin-homology domain (PH domain)/Phosphotyrosine-binding domain (PTB)"/>
    <property type="match status" value="1"/>
</dbReference>
<dbReference type="Pfam" id="PF00169">
    <property type="entry name" value="PH"/>
    <property type="match status" value="1"/>
</dbReference>
<evidence type="ECO:0000256" key="1">
    <source>
        <dbReference type="SAM" id="MobiDB-lite"/>
    </source>
</evidence>
<feature type="compositionally biased region" description="Basic and acidic residues" evidence="1">
    <location>
        <begin position="114"/>
        <end position="138"/>
    </location>
</feature>
<gene>
    <name evidence="3" type="ORF">PHET_04272</name>
</gene>
<evidence type="ECO:0000259" key="2">
    <source>
        <dbReference type="PROSITE" id="PS50003"/>
    </source>
</evidence>
<keyword evidence="4" id="KW-1185">Reference proteome</keyword>
<feature type="compositionally biased region" description="Basic and acidic residues" evidence="1">
    <location>
        <begin position="216"/>
        <end position="225"/>
    </location>
</feature>
<accession>A0A8J4SZD0</accession>
<dbReference type="SMART" id="SM00233">
    <property type="entry name" value="PH"/>
    <property type="match status" value="1"/>
</dbReference>
<evidence type="ECO:0000313" key="3">
    <source>
        <dbReference type="EMBL" id="KAF5402221.1"/>
    </source>
</evidence>
<feature type="region of interest" description="Disordered" evidence="1">
    <location>
        <begin position="641"/>
        <end position="674"/>
    </location>
</feature>
<feature type="compositionally biased region" description="Basic residues" evidence="1">
    <location>
        <begin position="647"/>
        <end position="658"/>
    </location>
</feature>
<dbReference type="Proteomes" id="UP000748531">
    <property type="component" value="Unassembled WGS sequence"/>
</dbReference>
<dbReference type="PROSITE" id="PS50003">
    <property type="entry name" value="PH_DOMAIN"/>
    <property type="match status" value="1"/>
</dbReference>
<name>A0A8J4SZD0_9TREM</name>
<feature type="region of interest" description="Disordered" evidence="1">
    <location>
        <begin position="339"/>
        <end position="383"/>
    </location>
</feature>
<sequence>MAGILIENPVKSGWLSMQLPDTNVFKNYYVILRSSTLDFYSGLKEAEKYPGVTQRQILLKNCLIIQALKKGAVKHGFTLLLVPEGLYVICASSESEKNVWLKIIRQTISDQAKRLSQADKQKRSSNDSQPRNKVDLPKSPRISSRIQINRGKTRVEKEVTDSISKSTLKKTETEGFLFESRERARLMSEVKNGMQRKKSPKDLINSDVKNTTRSNGESHKSGLTDSKILEHENLDTLSIAETLSISSVRAPLARHESTDSQIKLFQQSNPKSLRNEQNSPDVQRTKTTKSVTSTTPSIIYPSSPTIVDVVDQRKQETLLHTKPQRRQPETERLERKAYHFGILSPEPKRNSHASRRDSRGIELISPKSQSKRKESLDSSGETLSNFNREHIRIDRVSQGGDLYNERQNQSQSVKWDKIDGVKKSGSITILREDEPTKEVKCIEREFVIEVRSPNSRQPFSPPSSPIAQVNDSPISKQDNSTGLAKEHNSGVQWKHTGVAPVQSSILSFRKSVSRWKPDTNGGNKRDSAKDERARMTETEKSLVLENQVLTERLRTLSAQKGTTNIYEQTIPRVEVTSSQTANGVRRIQKHSLDMVRFLDRSVLPETQERPNRSSSVDSKNTTINERVEAWLRDFPQIPINEQSSDKYRKKRSPHRRKTVSQYFMRDNQSGVGLM</sequence>
<comment type="caution">
    <text evidence="3">The sequence shown here is derived from an EMBL/GenBank/DDBJ whole genome shotgun (WGS) entry which is preliminary data.</text>
</comment>
<reference evidence="3" key="1">
    <citation type="submission" date="2019-05" db="EMBL/GenBank/DDBJ databases">
        <title>Annotation for the trematode Paragonimus heterotremus.</title>
        <authorList>
            <person name="Choi Y.-J."/>
        </authorList>
    </citation>
    <scope>NUCLEOTIDE SEQUENCE</scope>
    <source>
        <strain evidence="3">LC</strain>
    </source>
</reference>
<dbReference type="InterPro" id="IPR001849">
    <property type="entry name" value="PH_domain"/>
</dbReference>
<evidence type="ECO:0000313" key="4">
    <source>
        <dbReference type="Proteomes" id="UP000748531"/>
    </source>
</evidence>
<dbReference type="OrthoDB" id="10594070at2759"/>
<dbReference type="AlphaFoldDB" id="A0A8J4SZD0"/>
<dbReference type="InterPro" id="IPR011993">
    <property type="entry name" value="PH-like_dom_sf"/>
</dbReference>
<organism evidence="3 4">
    <name type="scientific">Paragonimus heterotremus</name>
    <dbReference type="NCBI Taxonomy" id="100268"/>
    <lineage>
        <taxon>Eukaryota</taxon>
        <taxon>Metazoa</taxon>
        <taxon>Spiralia</taxon>
        <taxon>Lophotrochozoa</taxon>
        <taxon>Platyhelminthes</taxon>
        <taxon>Trematoda</taxon>
        <taxon>Digenea</taxon>
        <taxon>Plagiorchiida</taxon>
        <taxon>Troglotremata</taxon>
        <taxon>Troglotrematidae</taxon>
        <taxon>Paragonimus</taxon>
    </lineage>
</organism>
<dbReference type="CDD" id="cd00821">
    <property type="entry name" value="PH"/>
    <property type="match status" value="1"/>
</dbReference>
<protein>
    <recommendedName>
        <fullName evidence="2">PH domain-containing protein</fullName>
    </recommendedName>
</protein>
<feature type="region of interest" description="Disordered" evidence="1">
    <location>
        <begin position="252"/>
        <end position="299"/>
    </location>
</feature>